<dbReference type="AlphaFoldDB" id="A0A6A6JCS2"/>
<evidence type="ECO:0000313" key="2">
    <source>
        <dbReference type="EMBL" id="KAF2274361.1"/>
    </source>
</evidence>
<feature type="region of interest" description="Disordered" evidence="1">
    <location>
        <begin position="47"/>
        <end position="73"/>
    </location>
</feature>
<organism evidence="2 3">
    <name type="scientific">Westerdykella ornata</name>
    <dbReference type="NCBI Taxonomy" id="318751"/>
    <lineage>
        <taxon>Eukaryota</taxon>
        <taxon>Fungi</taxon>
        <taxon>Dikarya</taxon>
        <taxon>Ascomycota</taxon>
        <taxon>Pezizomycotina</taxon>
        <taxon>Dothideomycetes</taxon>
        <taxon>Pleosporomycetidae</taxon>
        <taxon>Pleosporales</taxon>
        <taxon>Sporormiaceae</taxon>
        <taxon>Westerdykella</taxon>
    </lineage>
</organism>
<dbReference type="RefSeq" id="XP_033651900.1">
    <property type="nucleotide sequence ID" value="XM_033793086.1"/>
</dbReference>
<name>A0A6A6JCS2_WESOR</name>
<accession>A0A6A6JCS2</accession>
<dbReference type="GeneID" id="54546261"/>
<feature type="region of interest" description="Disordered" evidence="1">
    <location>
        <begin position="1"/>
        <end position="20"/>
    </location>
</feature>
<evidence type="ECO:0000313" key="3">
    <source>
        <dbReference type="Proteomes" id="UP000800097"/>
    </source>
</evidence>
<dbReference type="Proteomes" id="UP000800097">
    <property type="component" value="Unassembled WGS sequence"/>
</dbReference>
<evidence type="ECO:0000256" key="1">
    <source>
        <dbReference type="SAM" id="MobiDB-lite"/>
    </source>
</evidence>
<reference evidence="2" key="1">
    <citation type="journal article" date="2020" name="Stud. Mycol.">
        <title>101 Dothideomycetes genomes: a test case for predicting lifestyles and emergence of pathogens.</title>
        <authorList>
            <person name="Haridas S."/>
            <person name="Albert R."/>
            <person name="Binder M."/>
            <person name="Bloem J."/>
            <person name="Labutti K."/>
            <person name="Salamov A."/>
            <person name="Andreopoulos B."/>
            <person name="Baker S."/>
            <person name="Barry K."/>
            <person name="Bills G."/>
            <person name="Bluhm B."/>
            <person name="Cannon C."/>
            <person name="Castanera R."/>
            <person name="Culley D."/>
            <person name="Daum C."/>
            <person name="Ezra D."/>
            <person name="Gonzalez J."/>
            <person name="Henrissat B."/>
            <person name="Kuo A."/>
            <person name="Liang C."/>
            <person name="Lipzen A."/>
            <person name="Lutzoni F."/>
            <person name="Magnuson J."/>
            <person name="Mondo S."/>
            <person name="Nolan M."/>
            <person name="Ohm R."/>
            <person name="Pangilinan J."/>
            <person name="Park H.-J."/>
            <person name="Ramirez L."/>
            <person name="Alfaro M."/>
            <person name="Sun H."/>
            <person name="Tritt A."/>
            <person name="Yoshinaga Y."/>
            <person name="Zwiers L.-H."/>
            <person name="Turgeon B."/>
            <person name="Goodwin S."/>
            <person name="Spatafora J."/>
            <person name="Crous P."/>
            <person name="Grigoriev I."/>
        </authorList>
    </citation>
    <scope>NUCLEOTIDE SEQUENCE</scope>
    <source>
        <strain evidence="2">CBS 379.55</strain>
    </source>
</reference>
<protein>
    <submittedName>
        <fullName evidence="2">Uncharacterized protein</fullName>
    </submittedName>
</protein>
<dbReference type="EMBL" id="ML986503">
    <property type="protein sequence ID" value="KAF2274361.1"/>
    <property type="molecule type" value="Genomic_DNA"/>
</dbReference>
<proteinExistence type="predicted"/>
<feature type="compositionally biased region" description="Polar residues" evidence="1">
    <location>
        <begin position="60"/>
        <end position="70"/>
    </location>
</feature>
<gene>
    <name evidence="2" type="ORF">EI97DRAFT_127262</name>
</gene>
<sequence>MSRRTEENQEQSASLLPPQLDPRPLLLRVYQQDMSWRYADLRTSSVDPDMHSATRVKPGLSSTIVSSGPSRQKVPHAVTVAIRNEQHLWTLRVDLERWRITLRKVGHKADDIT</sequence>
<keyword evidence="3" id="KW-1185">Reference proteome</keyword>